<dbReference type="Proteomes" id="UP001324287">
    <property type="component" value="Chromosome"/>
</dbReference>
<feature type="region of interest" description="Disordered" evidence="1">
    <location>
        <begin position="211"/>
        <end position="274"/>
    </location>
</feature>
<organism evidence="2 3">
    <name type="scientific">Blastococcus brunescens</name>
    <dbReference type="NCBI Taxonomy" id="1564165"/>
    <lineage>
        <taxon>Bacteria</taxon>
        <taxon>Bacillati</taxon>
        <taxon>Actinomycetota</taxon>
        <taxon>Actinomycetes</taxon>
        <taxon>Geodermatophilales</taxon>
        <taxon>Geodermatophilaceae</taxon>
        <taxon>Blastococcus</taxon>
    </lineage>
</organism>
<dbReference type="InterPro" id="IPR007061">
    <property type="entry name" value="MST-like"/>
</dbReference>
<dbReference type="RefSeq" id="WP_324277707.1">
    <property type="nucleotide sequence ID" value="NZ_CP141261.1"/>
</dbReference>
<dbReference type="InterPro" id="IPR034660">
    <property type="entry name" value="DinB/YfiT-like"/>
</dbReference>
<feature type="compositionally biased region" description="Low complexity" evidence="1">
    <location>
        <begin position="245"/>
        <end position="264"/>
    </location>
</feature>
<sequence>MTDPGAKADLHRYLQVARDALLWKLDGLDEYGARRPMTPTGTNLLGLVKHLAYVELGYFGETFGRPAAEAGVWVADDGSEPNWDMWARADESRAEVVGLYRRAWAHADATIEALGLDAGGAVPWWDGERAQVTLHRVLVHVIAETNRHVGHADVVRELIDGAAGLRPGNDNLAPGTASGGVLPRPAGAGRTGSARSSSECGLAAAGVQGTAGSLRSVGGRGHSGGRGGVPRQAWASSGASQTWWSGTARPSGSSSPSSSKSTTPLHSRLHPCSG</sequence>
<accession>A0ABZ1BA65</accession>
<evidence type="ECO:0000313" key="2">
    <source>
        <dbReference type="EMBL" id="WRL66394.1"/>
    </source>
</evidence>
<name>A0ABZ1BA65_9ACTN</name>
<dbReference type="SUPFAM" id="SSF109854">
    <property type="entry name" value="DinB/YfiT-like putative metalloenzymes"/>
    <property type="match status" value="1"/>
</dbReference>
<keyword evidence="3" id="KW-1185">Reference proteome</keyword>
<dbReference type="EMBL" id="CP141261">
    <property type="protein sequence ID" value="WRL66394.1"/>
    <property type="molecule type" value="Genomic_DNA"/>
</dbReference>
<dbReference type="Gene3D" id="1.20.120.450">
    <property type="entry name" value="dinb family like domain"/>
    <property type="match status" value="1"/>
</dbReference>
<gene>
    <name evidence="2" type="ORF">U6N30_13730</name>
</gene>
<evidence type="ECO:0000313" key="3">
    <source>
        <dbReference type="Proteomes" id="UP001324287"/>
    </source>
</evidence>
<feature type="compositionally biased region" description="Gly residues" evidence="1">
    <location>
        <begin position="218"/>
        <end position="228"/>
    </location>
</feature>
<evidence type="ECO:0000256" key="1">
    <source>
        <dbReference type="SAM" id="MobiDB-lite"/>
    </source>
</evidence>
<feature type="region of interest" description="Disordered" evidence="1">
    <location>
        <begin position="170"/>
        <end position="196"/>
    </location>
</feature>
<feature type="compositionally biased region" description="Polar residues" evidence="1">
    <location>
        <begin position="234"/>
        <end position="244"/>
    </location>
</feature>
<reference evidence="2 3" key="1">
    <citation type="submission" date="2023-12" db="EMBL/GenBank/DDBJ databases">
        <title>Blastococcus brunescens sp. nov., an actonobacterium isolated from sandstone collected in sahara desert.</title>
        <authorList>
            <person name="Gtari M."/>
            <person name="Ghodhbane F."/>
        </authorList>
    </citation>
    <scope>NUCLEOTIDE SEQUENCE [LARGE SCALE GENOMIC DNA]</scope>
    <source>
        <strain evidence="2 3">BMG 8361</strain>
    </source>
</reference>
<protein>
    <submittedName>
        <fullName evidence="2">DinB family protein</fullName>
    </submittedName>
</protein>
<dbReference type="Pfam" id="PF04978">
    <property type="entry name" value="MST"/>
    <property type="match status" value="1"/>
</dbReference>
<proteinExistence type="predicted"/>
<feature type="compositionally biased region" description="Low complexity" evidence="1">
    <location>
        <begin position="183"/>
        <end position="196"/>
    </location>
</feature>